<comment type="caution">
    <text evidence="2">The sequence shown here is derived from an EMBL/GenBank/DDBJ whole genome shotgun (WGS) entry which is preliminary data.</text>
</comment>
<proteinExistence type="predicted"/>
<evidence type="ECO:0000256" key="1">
    <source>
        <dbReference type="SAM" id="MobiDB-lite"/>
    </source>
</evidence>
<dbReference type="Proteomes" id="UP001139477">
    <property type="component" value="Unassembled WGS sequence"/>
</dbReference>
<dbReference type="AlphaFoldDB" id="A0A9X2FM73"/>
<evidence type="ECO:0000313" key="3">
    <source>
        <dbReference type="Proteomes" id="UP001139477"/>
    </source>
</evidence>
<protein>
    <submittedName>
        <fullName evidence="2">Uncharacterized protein</fullName>
    </submittedName>
</protein>
<feature type="compositionally biased region" description="Low complexity" evidence="1">
    <location>
        <begin position="27"/>
        <end position="39"/>
    </location>
</feature>
<name>A0A9X2FM73_9RHOB</name>
<keyword evidence="3" id="KW-1185">Reference proteome</keyword>
<organism evidence="2 3">
    <name type="scientific">Limimaricola litoreus</name>
    <dbReference type="NCBI Taxonomy" id="2955316"/>
    <lineage>
        <taxon>Bacteria</taxon>
        <taxon>Pseudomonadati</taxon>
        <taxon>Pseudomonadota</taxon>
        <taxon>Alphaproteobacteria</taxon>
        <taxon>Rhodobacterales</taxon>
        <taxon>Paracoccaceae</taxon>
        <taxon>Limimaricola</taxon>
    </lineage>
</organism>
<evidence type="ECO:0000313" key="2">
    <source>
        <dbReference type="EMBL" id="MCP1167377.1"/>
    </source>
</evidence>
<dbReference type="RefSeq" id="WP_253329447.1">
    <property type="nucleotide sequence ID" value="NZ_JAMYXC010000029.1"/>
</dbReference>
<dbReference type="EMBL" id="JAMYXC010000029">
    <property type="protein sequence ID" value="MCP1167377.1"/>
    <property type="molecule type" value="Genomic_DNA"/>
</dbReference>
<feature type="region of interest" description="Disordered" evidence="1">
    <location>
        <begin position="1"/>
        <end position="45"/>
    </location>
</feature>
<sequence length="45" mass="4755">MSFKDLSKKAEQPPKPSETKSPQQNQAAKDAAPAPADAAHSPKKP</sequence>
<feature type="compositionally biased region" description="Basic and acidic residues" evidence="1">
    <location>
        <begin position="1"/>
        <end position="12"/>
    </location>
</feature>
<accession>A0A9X2FM73</accession>
<reference evidence="2" key="1">
    <citation type="submission" date="2022-06" db="EMBL/GenBank/DDBJ databases">
        <title>Limimaricola sediminis sp. nov., isolated from an intertidal sediment.</title>
        <authorList>
            <person name="Shao X."/>
        </authorList>
    </citation>
    <scope>NUCLEOTIDE SEQUENCE</scope>
    <source>
        <strain evidence="2">ASW11-118</strain>
    </source>
</reference>
<gene>
    <name evidence="2" type="ORF">NHG85_02355</name>
</gene>